<feature type="domain" description="Mab-21-like HhH/H2TH-like" evidence="2">
    <location>
        <begin position="91"/>
        <end position="172"/>
    </location>
</feature>
<evidence type="ECO:0000313" key="4">
    <source>
        <dbReference type="Proteomes" id="UP000507470"/>
    </source>
</evidence>
<proteinExistence type="inferred from homology"/>
<dbReference type="InterPro" id="IPR046906">
    <property type="entry name" value="Mab-21_HhH/H2TH-like"/>
</dbReference>
<dbReference type="Pfam" id="PF20266">
    <property type="entry name" value="Mab-21_C"/>
    <property type="match status" value="1"/>
</dbReference>
<name>A0A6J8EWA6_MYTCO</name>
<evidence type="ECO:0000259" key="2">
    <source>
        <dbReference type="Pfam" id="PF20266"/>
    </source>
</evidence>
<protein>
    <recommendedName>
        <fullName evidence="2">Mab-21-like HhH/H2TH-like domain-containing protein</fullName>
    </recommendedName>
</protein>
<accession>A0A6J8EWA6</accession>
<comment type="similarity">
    <text evidence="1">Belongs to the mab-21 family.</text>
</comment>
<reference evidence="3 4" key="1">
    <citation type="submission" date="2020-06" db="EMBL/GenBank/DDBJ databases">
        <authorList>
            <person name="Li R."/>
            <person name="Bekaert M."/>
        </authorList>
    </citation>
    <scope>NUCLEOTIDE SEQUENCE [LARGE SCALE GENOMIC DNA]</scope>
    <source>
        <strain evidence="4">wild</strain>
    </source>
</reference>
<dbReference type="EMBL" id="CACVKT020009861">
    <property type="protein sequence ID" value="CAC5423765.1"/>
    <property type="molecule type" value="Genomic_DNA"/>
</dbReference>
<keyword evidence="4" id="KW-1185">Reference proteome</keyword>
<dbReference type="AlphaFoldDB" id="A0A6J8EWA6"/>
<dbReference type="Gene3D" id="1.10.1410.40">
    <property type="match status" value="1"/>
</dbReference>
<dbReference type="Proteomes" id="UP000507470">
    <property type="component" value="Unassembled WGS sequence"/>
</dbReference>
<organism evidence="3 4">
    <name type="scientific">Mytilus coruscus</name>
    <name type="common">Sea mussel</name>
    <dbReference type="NCBI Taxonomy" id="42192"/>
    <lineage>
        <taxon>Eukaryota</taxon>
        <taxon>Metazoa</taxon>
        <taxon>Spiralia</taxon>
        <taxon>Lophotrochozoa</taxon>
        <taxon>Mollusca</taxon>
        <taxon>Bivalvia</taxon>
        <taxon>Autobranchia</taxon>
        <taxon>Pteriomorphia</taxon>
        <taxon>Mytilida</taxon>
        <taxon>Mytiloidea</taxon>
        <taxon>Mytilidae</taxon>
        <taxon>Mytilinae</taxon>
        <taxon>Mytilus</taxon>
    </lineage>
</organism>
<dbReference type="PANTHER" id="PTHR10656:SF42">
    <property type="entry name" value="CYCLIC GMP-AMP SYNTHASE-LIKE PROTEIN-RELATED"/>
    <property type="match status" value="1"/>
</dbReference>
<evidence type="ECO:0000313" key="3">
    <source>
        <dbReference type="EMBL" id="CAC5423765.1"/>
    </source>
</evidence>
<sequence length="236" mass="27969">MSSVDENDSIWLFEILDCIGVRDEHRKACQRESITFEILQTFNNTDPISIYNFESWSEGTVTPEEIDLEWRISLSLQERKLMFNLTDVQYKCYVVLKMLNQNNLNLDCLTSFHWKTCLFYVIENSKSSVWEKKQLCHCIKMCVKQMLKWVKLGVCPNYFIPEDNLFDGRLHNSWRLQSEKKLEELIDEGFDCFLRVQTSNICDFVKLRGSLEKSLQLQAKSKQVIKEVLYSKKMLM</sequence>
<dbReference type="PANTHER" id="PTHR10656">
    <property type="entry name" value="CELL FATE DETERMINING PROTEIN MAB21-RELATED"/>
    <property type="match status" value="1"/>
</dbReference>
<evidence type="ECO:0000256" key="1">
    <source>
        <dbReference type="ARBA" id="ARBA00008307"/>
    </source>
</evidence>
<dbReference type="OrthoDB" id="6114162at2759"/>
<gene>
    <name evidence="3" type="ORF">MCOR_55735</name>
</gene>